<accession>A0A8H4QM15</accession>
<dbReference type="Proteomes" id="UP000521872">
    <property type="component" value="Unassembled WGS sequence"/>
</dbReference>
<protein>
    <recommendedName>
        <fullName evidence="3">F-box domain-containing protein</fullName>
    </recommendedName>
</protein>
<comment type="caution">
    <text evidence="1">The sequence shown here is derived from an EMBL/GenBank/DDBJ whole genome shotgun (WGS) entry which is preliminary data.</text>
</comment>
<name>A0A8H4QM15_9AGAR</name>
<evidence type="ECO:0000313" key="1">
    <source>
        <dbReference type="EMBL" id="KAF4613625.1"/>
    </source>
</evidence>
<dbReference type="EMBL" id="JAACJL010000045">
    <property type="protein sequence ID" value="KAF4613625.1"/>
    <property type="molecule type" value="Genomic_DNA"/>
</dbReference>
<evidence type="ECO:0000313" key="2">
    <source>
        <dbReference type="Proteomes" id="UP000521872"/>
    </source>
</evidence>
<dbReference type="AlphaFoldDB" id="A0A8H4QM15"/>
<evidence type="ECO:0008006" key="3">
    <source>
        <dbReference type="Google" id="ProtNLM"/>
    </source>
</evidence>
<organism evidence="1 2">
    <name type="scientific">Agrocybe pediades</name>
    <dbReference type="NCBI Taxonomy" id="84607"/>
    <lineage>
        <taxon>Eukaryota</taxon>
        <taxon>Fungi</taxon>
        <taxon>Dikarya</taxon>
        <taxon>Basidiomycota</taxon>
        <taxon>Agaricomycotina</taxon>
        <taxon>Agaricomycetes</taxon>
        <taxon>Agaricomycetidae</taxon>
        <taxon>Agaricales</taxon>
        <taxon>Agaricineae</taxon>
        <taxon>Strophariaceae</taxon>
        <taxon>Agrocybe</taxon>
    </lineage>
</organism>
<proteinExistence type="predicted"/>
<sequence length="485" mass="54857">MASASEDMPKHPDLPQEIVDQIVDHVQGRRSRNASNKPLSTCALVSRSWRHSSQRYLYRRLVINGMYGENVRRLAELVGSPLEGITCHVRSVVINIMDREGNVTFFLDDRNVMKVLYAIFRGGEQRNDYSISLRLWKLPAIQLPPPFMIPWTHGKVDWRKIPQEFKDLLAETVNKGMLKHLQLSHLINIPKFFLELSTLESIGFNSMVFKFTRMPYPADGPSSQTIHDDGREMLFLKAFDIPESVQSSLDFSGVKALCCTLSYPGDWIDTFMMLRKCSSSLESLRIVVDPHSTPGPLIVKAVRDKSRNKRLELKNLKKLTIMNSGEAIRKDSTGASQQHNSTICIYEVLGVLQVLQLDKSWAADVQANQGGNNNEPILETLDIHIMFPDLRALSIRPELYASLSDILAYTPKFRYAKVVTVHFFRPPLASRADDLRTEGCFLGQAKAEAMRSRLEAVFPAVIQARANIGPFHIVLDVDPPETDIL</sequence>
<gene>
    <name evidence="1" type="ORF">D9613_007404</name>
</gene>
<keyword evidence="2" id="KW-1185">Reference proteome</keyword>
<reference evidence="1 2" key="1">
    <citation type="submission" date="2019-12" db="EMBL/GenBank/DDBJ databases">
        <authorList>
            <person name="Floudas D."/>
            <person name="Bentzer J."/>
            <person name="Ahren D."/>
            <person name="Johansson T."/>
            <person name="Persson P."/>
            <person name="Tunlid A."/>
        </authorList>
    </citation>
    <scope>NUCLEOTIDE SEQUENCE [LARGE SCALE GENOMIC DNA]</scope>
    <source>
        <strain evidence="1 2">CBS 102.39</strain>
    </source>
</reference>